<keyword evidence="4" id="KW-1185">Reference proteome</keyword>
<feature type="chain" id="PRO_5040121199" description="Cytochrome P450" evidence="2">
    <location>
        <begin position="18"/>
        <end position="322"/>
    </location>
</feature>
<organism evidence="3 4">
    <name type="scientific">Turnera subulata</name>
    <dbReference type="NCBI Taxonomy" id="218843"/>
    <lineage>
        <taxon>Eukaryota</taxon>
        <taxon>Viridiplantae</taxon>
        <taxon>Streptophyta</taxon>
        <taxon>Embryophyta</taxon>
        <taxon>Tracheophyta</taxon>
        <taxon>Spermatophyta</taxon>
        <taxon>Magnoliopsida</taxon>
        <taxon>eudicotyledons</taxon>
        <taxon>Gunneridae</taxon>
        <taxon>Pentapetalae</taxon>
        <taxon>rosids</taxon>
        <taxon>fabids</taxon>
        <taxon>Malpighiales</taxon>
        <taxon>Passifloraceae</taxon>
        <taxon>Turnera</taxon>
    </lineage>
</organism>
<reference evidence="3" key="2">
    <citation type="journal article" date="2023" name="Plants (Basel)">
        <title>Annotation of the Turnera subulata (Passifloraceae) Draft Genome Reveals the S-Locus Evolved after the Divergence of Turneroideae from Passifloroideae in a Stepwise Manner.</title>
        <authorList>
            <person name="Henning P.M."/>
            <person name="Roalson E.H."/>
            <person name="Mir W."/>
            <person name="McCubbin A.G."/>
            <person name="Shore J.S."/>
        </authorList>
    </citation>
    <scope>NUCLEOTIDE SEQUENCE</scope>
    <source>
        <strain evidence="3">F60SS</strain>
    </source>
</reference>
<name>A0A9Q0FWK8_9ROSI</name>
<dbReference type="SUPFAM" id="SSF48264">
    <property type="entry name" value="Cytochrome P450"/>
    <property type="match status" value="1"/>
</dbReference>
<dbReference type="GO" id="GO:0005506">
    <property type="term" value="F:iron ion binding"/>
    <property type="evidence" value="ECO:0007669"/>
    <property type="project" value="InterPro"/>
</dbReference>
<evidence type="ECO:0000256" key="1">
    <source>
        <dbReference type="ARBA" id="ARBA00010617"/>
    </source>
</evidence>
<protein>
    <recommendedName>
        <fullName evidence="5">Cytochrome P450</fullName>
    </recommendedName>
</protein>
<gene>
    <name evidence="3" type="ORF">Tsubulata_047438</name>
</gene>
<dbReference type="GO" id="GO:0020037">
    <property type="term" value="F:heme binding"/>
    <property type="evidence" value="ECO:0007669"/>
    <property type="project" value="InterPro"/>
</dbReference>
<reference evidence="3" key="1">
    <citation type="submission" date="2022-02" db="EMBL/GenBank/DDBJ databases">
        <authorList>
            <person name="Henning P.M."/>
            <person name="McCubbin A.G."/>
            <person name="Shore J.S."/>
        </authorList>
    </citation>
    <scope>NUCLEOTIDE SEQUENCE</scope>
    <source>
        <strain evidence="3">F60SS</strain>
        <tissue evidence="3">Leaves</tissue>
    </source>
</reference>
<evidence type="ECO:0000313" key="3">
    <source>
        <dbReference type="EMBL" id="KAJ4838913.1"/>
    </source>
</evidence>
<sequence>MESLVAWLSILVSVTLTSIALLKQRRSRPEDAKKRPPGPPMWPVFGNMFDLGSTAPHQAMYKLRAKYGPVLWLRLGYRNTLVIQSARAAEELFKSHDSIFCDRSVPLAFTAHGYSEGSLALGRYGPSWRMLRRLCSMELMTNKRINDAVLIRRKCIDDMIQYMMKDVAAARSRGEAEEIVLPHYLFIMTFNIIGNLTLSQDLLNSQSKDGYEFYNAMNKVMKWGGEPNVADFLPLLKRLDPQGLKRNMEKDLGQALGIIKKFLRERVEQKSGGQEAKNDFLDALLEYQGDGKEGPDKISDHNILIIILVKLSNYLVSSFSCL</sequence>
<dbReference type="InterPro" id="IPR036396">
    <property type="entry name" value="Cyt_P450_sf"/>
</dbReference>
<dbReference type="Proteomes" id="UP001141552">
    <property type="component" value="Unassembled WGS sequence"/>
</dbReference>
<evidence type="ECO:0000313" key="4">
    <source>
        <dbReference type="Proteomes" id="UP001141552"/>
    </source>
</evidence>
<accession>A0A9Q0FWK8</accession>
<dbReference type="GO" id="GO:0016705">
    <property type="term" value="F:oxidoreductase activity, acting on paired donors, with incorporation or reduction of molecular oxygen"/>
    <property type="evidence" value="ECO:0007669"/>
    <property type="project" value="InterPro"/>
</dbReference>
<evidence type="ECO:0008006" key="5">
    <source>
        <dbReference type="Google" id="ProtNLM"/>
    </source>
</evidence>
<dbReference type="PANTHER" id="PTHR47950:SF15">
    <property type="entry name" value="CYTOCHROME P450"/>
    <property type="match status" value="1"/>
</dbReference>
<keyword evidence="2" id="KW-0732">Signal</keyword>
<dbReference type="AlphaFoldDB" id="A0A9Q0FWK8"/>
<dbReference type="PANTHER" id="PTHR47950">
    <property type="entry name" value="CYTOCHROME P450, FAMILY 76, SUBFAMILY C, POLYPEPTIDE 5-RELATED"/>
    <property type="match status" value="1"/>
</dbReference>
<dbReference type="EMBL" id="JAKUCV010003443">
    <property type="protein sequence ID" value="KAJ4838913.1"/>
    <property type="molecule type" value="Genomic_DNA"/>
</dbReference>
<dbReference type="InterPro" id="IPR001128">
    <property type="entry name" value="Cyt_P450"/>
</dbReference>
<comment type="caution">
    <text evidence="3">The sequence shown here is derived from an EMBL/GenBank/DDBJ whole genome shotgun (WGS) entry which is preliminary data.</text>
</comment>
<comment type="similarity">
    <text evidence="1">Belongs to the cytochrome P450 family.</text>
</comment>
<proteinExistence type="inferred from homology"/>
<dbReference type="GO" id="GO:0004497">
    <property type="term" value="F:monooxygenase activity"/>
    <property type="evidence" value="ECO:0007669"/>
    <property type="project" value="InterPro"/>
</dbReference>
<evidence type="ECO:0000256" key="2">
    <source>
        <dbReference type="SAM" id="SignalP"/>
    </source>
</evidence>
<dbReference type="Pfam" id="PF00067">
    <property type="entry name" value="p450"/>
    <property type="match status" value="1"/>
</dbReference>
<dbReference type="OrthoDB" id="1055148at2759"/>
<dbReference type="Gene3D" id="1.10.630.10">
    <property type="entry name" value="Cytochrome P450"/>
    <property type="match status" value="1"/>
</dbReference>
<feature type="signal peptide" evidence="2">
    <location>
        <begin position="1"/>
        <end position="17"/>
    </location>
</feature>